<gene>
    <name evidence="3" type="ORF">HMPREF0650_0619</name>
</gene>
<dbReference type="Gene3D" id="1.20.1280.290">
    <property type="match status" value="1"/>
</dbReference>
<accession>D1W7Z0</accession>
<keyword evidence="1" id="KW-0472">Membrane</keyword>
<dbReference type="RefSeq" id="WP_004350500.1">
    <property type="nucleotide sequence ID" value="NZ_ADEG01000090.1"/>
</dbReference>
<feature type="transmembrane region" description="Helical" evidence="1">
    <location>
        <begin position="61"/>
        <end position="77"/>
    </location>
</feature>
<comment type="caution">
    <text evidence="3">The sequence shown here is derived from an EMBL/GenBank/DDBJ whole genome shotgun (WGS) entry which is preliminary data.</text>
</comment>
<evidence type="ECO:0000313" key="4">
    <source>
        <dbReference type="Proteomes" id="UP000005283"/>
    </source>
</evidence>
<feature type="transmembrane region" description="Helical" evidence="1">
    <location>
        <begin position="156"/>
        <end position="178"/>
    </location>
</feature>
<reference evidence="3 4" key="1">
    <citation type="submission" date="2009-12" db="EMBL/GenBank/DDBJ databases">
        <title>Genome Sequence of Prevotella buccalis ATCC 35310.</title>
        <authorList>
            <person name="Durkin A.S."/>
            <person name="Madupu R."/>
            <person name="Torralba M."/>
            <person name="Methe B."/>
            <person name="Sutton G."/>
            <person name="Strausberg R.L."/>
            <person name="Nelson K.E."/>
        </authorList>
    </citation>
    <scope>NUCLEOTIDE SEQUENCE [LARGE SCALE GENOMIC DNA]</scope>
    <source>
        <strain evidence="3 4">ATCC 35310</strain>
    </source>
</reference>
<dbReference type="GO" id="GO:0009245">
    <property type="term" value="P:lipid A biosynthetic process"/>
    <property type="evidence" value="ECO:0007669"/>
    <property type="project" value="InterPro"/>
</dbReference>
<name>D1W7Z0_9BACT</name>
<dbReference type="eggNOG" id="COG3952">
    <property type="taxonomic scope" value="Bacteria"/>
</dbReference>
<sequence length="211" mass="24423">MNPYLVYAIGFIAQGFFSARILTQWILSERAKKVLSPNIFWIFSLTGSVLLFIYGWLRDDFSIIFGQLITYYIYIWNLQTKGIWQRLPWFLRIAVGLLPVAAVVGMLSDIPSFTQNFFHNTQVPLYLLVIGSLGQLIFTLRFVYQWYYSYRRHASLLPLGFWIISLIGSGTIVIYGIIRRDPVLILGQSFGFVAYARNIVLLSRQRKTDGQ</sequence>
<dbReference type="GO" id="GO:0008915">
    <property type="term" value="F:lipid-A-disaccharide synthase activity"/>
    <property type="evidence" value="ECO:0007669"/>
    <property type="project" value="InterPro"/>
</dbReference>
<dbReference type="AlphaFoldDB" id="D1W7Z0"/>
<feature type="transmembrane region" description="Helical" evidence="1">
    <location>
        <begin position="123"/>
        <end position="144"/>
    </location>
</feature>
<feature type="domain" description="Lipid A biosynthesis N-terminal" evidence="2">
    <location>
        <begin position="9"/>
        <end position="80"/>
    </location>
</feature>
<dbReference type="GO" id="GO:0016020">
    <property type="term" value="C:membrane"/>
    <property type="evidence" value="ECO:0007669"/>
    <property type="project" value="GOC"/>
</dbReference>
<organism evidence="3 4">
    <name type="scientific">Hoylesella buccalis ATCC 35310</name>
    <dbReference type="NCBI Taxonomy" id="679190"/>
    <lineage>
        <taxon>Bacteria</taxon>
        <taxon>Pseudomonadati</taxon>
        <taxon>Bacteroidota</taxon>
        <taxon>Bacteroidia</taxon>
        <taxon>Bacteroidales</taxon>
        <taxon>Prevotellaceae</taxon>
        <taxon>Hoylesella</taxon>
    </lineage>
</organism>
<feature type="transmembrane region" description="Helical" evidence="1">
    <location>
        <begin position="39"/>
        <end position="55"/>
    </location>
</feature>
<dbReference type="SMART" id="SM01259">
    <property type="entry name" value="LAB_N"/>
    <property type="match status" value="2"/>
</dbReference>
<evidence type="ECO:0000259" key="2">
    <source>
        <dbReference type="SMART" id="SM01259"/>
    </source>
</evidence>
<keyword evidence="1" id="KW-1133">Transmembrane helix</keyword>
<feature type="domain" description="Lipid A biosynthesis N-terminal" evidence="2">
    <location>
        <begin position="130"/>
        <end position="201"/>
    </location>
</feature>
<protein>
    <submittedName>
        <fullName evidence="3">Lipid A Biosynthesis domain protein</fullName>
    </submittedName>
</protein>
<keyword evidence="4" id="KW-1185">Reference proteome</keyword>
<dbReference type="EMBL" id="ADEG01000090">
    <property type="protein sequence ID" value="EFA91352.1"/>
    <property type="molecule type" value="Genomic_DNA"/>
</dbReference>
<evidence type="ECO:0000313" key="3">
    <source>
        <dbReference type="EMBL" id="EFA91352.1"/>
    </source>
</evidence>
<feature type="transmembrane region" description="Helical" evidence="1">
    <location>
        <begin position="89"/>
        <end position="108"/>
    </location>
</feature>
<keyword evidence="1" id="KW-0812">Transmembrane</keyword>
<evidence type="ECO:0000256" key="1">
    <source>
        <dbReference type="SAM" id="Phobius"/>
    </source>
</evidence>
<feature type="transmembrane region" description="Helical" evidence="1">
    <location>
        <begin position="6"/>
        <end position="27"/>
    </location>
</feature>
<feature type="transmembrane region" description="Helical" evidence="1">
    <location>
        <begin position="184"/>
        <end position="202"/>
    </location>
</feature>
<dbReference type="InterPro" id="IPR011499">
    <property type="entry name" value="Lipid_A_biosynth_N"/>
</dbReference>
<proteinExistence type="predicted"/>
<dbReference type="Proteomes" id="UP000005283">
    <property type="component" value="Unassembled WGS sequence"/>
</dbReference>
<dbReference type="STRING" id="679190.HMPREF0650_0619"/>
<dbReference type="Pfam" id="PF07578">
    <property type="entry name" value="LAB_N"/>
    <property type="match status" value="2"/>
</dbReference>